<dbReference type="GO" id="GO:0005739">
    <property type="term" value="C:mitochondrion"/>
    <property type="evidence" value="ECO:0007669"/>
    <property type="project" value="TreeGrafter"/>
</dbReference>
<organism evidence="3">
    <name type="scientific">Ooceraea biroi</name>
    <name type="common">Clonal raider ant</name>
    <name type="synonym">Cerapachys biroi</name>
    <dbReference type="NCBI Taxonomy" id="2015173"/>
    <lineage>
        <taxon>Eukaryota</taxon>
        <taxon>Metazoa</taxon>
        <taxon>Ecdysozoa</taxon>
        <taxon>Arthropoda</taxon>
        <taxon>Hexapoda</taxon>
        <taxon>Insecta</taxon>
        <taxon>Pterygota</taxon>
        <taxon>Neoptera</taxon>
        <taxon>Endopterygota</taxon>
        <taxon>Hymenoptera</taxon>
        <taxon>Apocrita</taxon>
        <taxon>Aculeata</taxon>
        <taxon>Formicoidea</taxon>
        <taxon>Formicidae</taxon>
        <taxon>Dorylinae</taxon>
        <taxon>Ooceraea</taxon>
    </lineage>
</organism>
<dbReference type="Proteomes" id="UP000279307">
    <property type="component" value="Chromosome 12"/>
</dbReference>
<feature type="domain" description="Pentatricopeptide repeat-containing protein-mitochondrial" evidence="2">
    <location>
        <begin position="196"/>
        <end position="263"/>
    </location>
</feature>
<keyword evidence="1" id="KW-0677">Repeat</keyword>
<dbReference type="GO" id="GO:0003730">
    <property type="term" value="F:mRNA 3'-UTR binding"/>
    <property type="evidence" value="ECO:0007669"/>
    <property type="project" value="TreeGrafter"/>
</dbReference>
<dbReference type="NCBIfam" id="TIGR00756">
    <property type="entry name" value="PPR"/>
    <property type="match status" value="1"/>
</dbReference>
<dbReference type="Pfam" id="PF23276">
    <property type="entry name" value="TPR_24"/>
    <property type="match status" value="1"/>
</dbReference>
<dbReference type="GO" id="GO:0005634">
    <property type="term" value="C:nucleus"/>
    <property type="evidence" value="ECO:0007669"/>
    <property type="project" value="TreeGrafter"/>
</dbReference>
<dbReference type="InterPro" id="IPR011990">
    <property type="entry name" value="TPR-like_helical_dom_sf"/>
</dbReference>
<dbReference type="PANTHER" id="PTHR46669">
    <property type="entry name" value="LEUCINE-RICH PPR MOTIF-CONTAINING PROTEIN, MITOCHONDRIAL"/>
    <property type="match status" value="1"/>
</dbReference>
<dbReference type="InterPro" id="IPR033490">
    <property type="entry name" value="LRP130"/>
</dbReference>
<dbReference type="PANTHER" id="PTHR46669:SF2">
    <property type="entry name" value="EG:BACN32G11.3 PROTEIN"/>
    <property type="match status" value="1"/>
</dbReference>
<sequence length="1010" mass="115861">METEKVLHLRRYVTLLQTGVRSRIVRSHLHTYGTNSPRGGYVVHCVPKQSLQVPLRSENYVSTYARMFSTTVAQSSVEDIDQKLMLLCNDSIKKGQVSVDDLQEILKLCDCQLRPSTSLLLLKCCGSLSPDLNKSKKQQLLDQVWNLAQKNSKEDLTLDHYNTLLQIQMESSTFINPMQFLAGMTVEPDENTYSLLLNVAAKTGNSRYLWDVMSVIKEKNILFDENTFNVLVQIYINNSNMAEAEHMVMLMRDTKLSTAKAYTELACGYARLGNIPSLIKILNDEPQSDTNLLRITKVLGSSDNSRHIPVVLNFLTAPISANEPEISKTIAELTRTNQITGALTIIKFFSLNSTMKDVMRNFINSFLNELIIIKAPKTDITKYAVDFMGYEPLALSNVAETALKLGREDLCYAIFDAMREKGMEIRPHYYWPLLVMAHYNTGEAKIFAILQSMKDADVEVDFDTLCNYVYPYINTANPRITLHRMVAMNLPNAIIFLPLLAFLLSRNQLRDVIDLCENSQHKISYKELMRPLVGAYFDTRDVQNCVKLLTIRPNGQAFISMFFRILLSTNKSKFDVNDLQLFMKEFAKRNAKISRQDANFLRKRFLNNFTDLLKNTNVLELLESLVDEQIVESVLSIPVSPKYMNTKDLECFLVEQKYKKLYTANTLSKLIDLYCNENKLKKAEEMKREIEACGYKTTNKIMLNLLELYIKNNKLDEAKAIISSINNTFPIDSAKILMYANALVKVNKITKAFDIIEEITNVNNSINTQKFCFTLLDTLAQSQYHDQTKNMLRLLVQKKYCVLTVEMLRPLIAIPLRHNNIMQAMDTFKACAQKYKKAPLALELLTALLQQRNSFHQADEYINQVYTILADFHNIRTANTTLLLALATLNKTEEMRSILQKERLSISTLVYYTNYIQKFGKMNPLLRIFEEMPDTSNAEQLLLCDLLINSYNRNGDHNAALDLWNKMCAKNIKFSEQSERSFIQLLLLNNVPLPSYFAKNNNVSNQRSTY</sequence>
<gene>
    <name evidence="3" type="ORF">DMN91_011615</name>
</gene>
<protein>
    <recommendedName>
        <fullName evidence="2">Pentatricopeptide repeat-containing protein-mitochondrial domain-containing protein</fullName>
    </recommendedName>
</protein>
<evidence type="ECO:0000313" key="3">
    <source>
        <dbReference type="EMBL" id="RLU15859.1"/>
    </source>
</evidence>
<evidence type="ECO:0000259" key="2">
    <source>
        <dbReference type="Pfam" id="PF23276"/>
    </source>
</evidence>
<dbReference type="InterPro" id="IPR002885">
    <property type="entry name" value="PPR_rpt"/>
</dbReference>
<dbReference type="Gene3D" id="1.25.40.10">
    <property type="entry name" value="Tetratricopeptide repeat domain"/>
    <property type="match status" value="3"/>
</dbReference>
<dbReference type="InterPro" id="IPR057027">
    <property type="entry name" value="TPR_mt"/>
</dbReference>
<dbReference type="OrthoDB" id="767661at2759"/>
<dbReference type="Pfam" id="PF01535">
    <property type="entry name" value="PPR"/>
    <property type="match status" value="2"/>
</dbReference>
<evidence type="ECO:0000256" key="1">
    <source>
        <dbReference type="ARBA" id="ARBA00022737"/>
    </source>
</evidence>
<comment type="caution">
    <text evidence="3">The sequence shown here is derived from an EMBL/GenBank/DDBJ whole genome shotgun (WGS) entry which is preliminary data.</text>
</comment>
<dbReference type="EMBL" id="QOIP01000012">
    <property type="protein sequence ID" value="RLU15859.1"/>
    <property type="molecule type" value="Genomic_DNA"/>
</dbReference>
<reference evidence="3" key="2">
    <citation type="submission" date="2018-07" db="EMBL/GenBank/DDBJ databases">
        <authorList>
            <person name="Mckenzie S.K."/>
            <person name="Kronauer D.J.C."/>
        </authorList>
    </citation>
    <scope>NUCLEOTIDE SEQUENCE</scope>
    <source>
        <strain evidence="3">Clonal line C1</strain>
    </source>
</reference>
<name>A0A3L8D6I1_OOCBI</name>
<accession>A0A3L8D6I1</accession>
<dbReference type="GO" id="GO:0070129">
    <property type="term" value="P:regulation of mitochondrial translation"/>
    <property type="evidence" value="ECO:0007669"/>
    <property type="project" value="TreeGrafter"/>
</dbReference>
<proteinExistence type="predicted"/>
<reference evidence="3" key="1">
    <citation type="journal article" date="2018" name="Genome Res.">
        <title>The genomic architecture and molecular evolution of ant odorant receptors.</title>
        <authorList>
            <person name="McKenzie S.K."/>
            <person name="Kronauer D.J.C."/>
        </authorList>
    </citation>
    <scope>NUCLEOTIDE SEQUENCE [LARGE SCALE GENOMIC DNA]</scope>
    <source>
        <strain evidence="3">Clonal line C1</strain>
    </source>
</reference>
<dbReference type="AlphaFoldDB" id="A0A3L8D6I1"/>